<dbReference type="Pfam" id="PF09925">
    <property type="entry name" value="DUF2157"/>
    <property type="match status" value="1"/>
</dbReference>
<dbReference type="Pfam" id="PF14351">
    <property type="entry name" value="DUF4401"/>
    <property type="match status" value="1"/>
</dbReference>
<protein>
    <submittedName>
        <fullName evidence="3">DUF4401 domain-containing protein</fullName>
    </submittedName>
</protein>
<evidence type="ECO:0000313" key="4">
    <source>
        <dbReference type="Proteomes" id="UP000644140"/>
    </source>
</evidence>
<dbReference type="InterPro" id="IPR025513">
    <property type="entry name" value="DUF4401"/>
</dbReference>
<feature type="domain" description="DUF2157" evidence="1">
    <location>
        <begin position="13"/>
        <end position="118"/>
    </location>
</feature>
<sequence length="609" mass="70709">MMNIQQDIYSWRNDHFVQHLQVLGFTLIAVSILYLTAANWFMLPQALQLAIPQVLLLLSACSSLFFVRHDYLVQCLHTISGLMIGLSLAVIGQIYQTGADSYLLFLIWSILLLPWLYRHNIGIFTLLCITSQLTLFLFFKQTFWADEYPVTFIFSLNLLLLFQFYFCLRYYQKLRYLFILGFSILSIWHMGLFLYGDGELAYATAMIFTLLYVKIAYLISSFFLLSVVFIYFYRKKDQLCSVLSAVGLGITFTLVIFKWMNGFFRESEVFGLFLIALLVFAWFALITVLLIKFIPQNRFNNIPIAVGAWIAGIVLASLMLTFWGNFSLIMGAVFVVLAAFILKTKHALFLRQFAYCIWIAGQNAVIFHSFELTDQFFPIFFIQLVMLSLSYFIRSHWFFIFIQIFVLYLSGIALIWDLSTLFGVHRFIENFSYLTLLSYGFYLAMIWVQRVQPSQYQRSLALANLLIILSSLGFYTLFGQYELEKIKYLPILNLGLPILWLALFMTLRIRNQFSVVAQVILLAFAAVLIFYGYFEIFICMAILSWALSQHDKIVYGLALVTLALTLWFIYYALNVSFLIKSLSIFSSGLLLLVLTWVLHKFQSVERENT</sequence>
<proteinExistence type="predicted"/>
<dbReference type="InterPro" id="IPR018677">
    <property type="entry name" value="DUF2157"/>
</dbReference>
<name>A0A8I1ABX2_ACIBZ</name>
<dbReference type="AlphaFoldDB" id="A0A8I1ABX2"/>
<evidence type="ECO:0000259" key="1">
    <source>
        <dbReference type="Pfam" id="PF09925"/>
    </source>
</evidence>
<evidence type="ECO:0000313" key="3">
    <source>
        <dbReference type="EMBL" id="UUN96872.1"/>
    </source>
</evidence>
<dbReference type="RefSeq" id="WP_151780886.1">
    <property type="nucleotide sequence ID" value="NZ_BKNL01000013.1"/>
</dbReference>
<evidence type="ECO:0000259" key="2">
    <source>
        <dbReference type="Pfam" id="PF14351"/>
    </source>
</evidence>
<feature type="domain" description="DUF4401" evidence="2">
    <location>
        <begin position="305"/>
        <end position="600"/>
    </location>
</feature>
<dbReference type="Proteomes" id="UP000644140">
    <property type="component" value="Chromosome"/>
</dbReference>
<reference evidence="3" key="1">
    <citation type="submission" date="2022-02" db="EMBL/GenBank/DDBJ databases">
        <title>Characterization of Tn125 harboring carbapenem-resistant Acinetobacter bereziniae clinical isolates.</title>
        <authorList>
            <person name="Wong N.-K."/>
            <person name="Pan Q."/>
        </authorList>
    </citation>
    <scope>NUCLEOTIDE SEQUENCE</scope>
    <source>
        <strain evidence="3">GD03393</strain>
    </source>
</reference>
<dbReference type="EMBL" id="CP092085">
    <property type="protein sequence ID" value="UUN96872.1"/>
    <property type="molecule type" value="Genomic_DNA"/>
</dbReference>
<organism evidence="3 4">
    <name type="scientific">Acinetobacter bereziniae</name>
    <name type="common">Acinetobacter genomosp. 10</name>
    <dbReference type="NCBI Taxonomy" id="106648"/>
    <lineage>
        <taxon>Bacteria</taxon>
        <taxon>Pseudomonadati</taxon>
        <taxon>Pseudomonadota</taxon>
        <taxon>Gammaproteobacteria</taxon>
        <taxon>Moraxellales</taxon>
        <taxon>Moraxellaceae</taxon>
        <taxon>Acinetobacter</taxon>
    </lineage>
</organism>
<accession>A0A8I1ABX2</accession>
<gene>
    <name evidence="3" type="ORF">I9054_016110</name>
</gene>